<reference evidence="1 2" key="1">
    <citation type="submission" date="2021-01" db="EMBL/GenBank/DDBJ databases">
        <title>Whole genome shotgun sequence of Plantactinospora mayteni NBRC 109088.</title>
        <authorList>
            <person name="Komaki H."/>
            <person name="Tamura T."/>
        </authorList>
    </citation>
    <scope>NUCLEOTIDE SEQUENCE [LARGE SCALE GENOMIC DNA]</scope>
    <source>
        <strain evidence="1 2">NBRC 109088</strain>
    </source>
</reference>
<dbReference type="SUPFAM" id="SSF81901">
    <property type="entry name" value="HCP-like"/>
    <property type="match status" value="1"/>
</dbReference>
<dbReference type="SMART" id="SM00671">
    <property type="entry name" value="SEL1"/>
    <property type="match status" value="3"/>
</dbReference>
<dbReference type="InterPro" id="IPR011659">
    <property type="entry name" value="WD40"/>
</dbReference>
<sequence>MSTDLYGLRVLDVAPDELRVSFRVFVVYYDTGGKTHAPIPDDPSFFLHELWGAQRFEPVTTPHPLRMVSVKQILDEDWSAANAHRYVRRVDRVATRNHPVADDDWAHLHDFYYERAGGWSDEDLLVQADFDVWVTDPRWLETLTPGRSWATTSYPIITDQVLEADAPTVLDLREPALTLNPFPGGSGDAGTPSDVAFSDDGRYLAVTSQACELVVFRTDDWTEHVRIPDSELWGQDIQWVPGTHQLTKRLVEGGDEAPTRAYDVDTGTEVDVAPQPRMFRSRTGRYRADSGFGRHRADGGYGGFTGYGAWVDVLTSSGESRLLHLPRGKKYVGSVSFSADERRMFVGQGKDVHVLDPEDGRLLATVSGLRPGAIVRPDGAYLAAVGRSSSFPDNPEDKLIDLWRVSDGALLMSCRSGGGYVTPTWSPDGSTLATSVVTGSQGYGGEIRVYRAGPPVEPPEEVHLTADKLRALIKSGDIKDEPYLHYMLIEREQDPVVRGRSRGKAGVRRKRRDGLWEAAEAYRKAVEIGGTTDAALHASRELASLLLELNDPEGAVAAARTAHSIAASRDLDDRKNSKALAEIAVRLGDALRTRDAEEDDQEQARAAYQQAIDLGAKRVGQATLGLGWTAYNLGEDDVAEAHLQRAVGMLANEPGAEATAAMLLGGIAKRRRDLPSALTWYQRGAKADSIQQPLAAAHLGELHYWLGDHEGTRTWYQRALKFAYDPAVIAEATFRLGELAAEDGDREAAAEFLRQAAATGHEGFAERAEELLSRLTGGADGGRG</sequence>
<organism evidence="1 2">
    <name type="scientific">Plantactinospora mayteni</name>
    <dbReference type="NCBI Taxonomy" id="566021"/>
    <lineage>
        <taxon>Bacteria</taxon>
        <taxon>Bacillati</taxon>
        <taxon>Actinomycetota</taxon>
        <taxon>Actinomycetes</taxon>
        <taxon>Micromonosporales</taxon>
        <taxon>Micromonosporaceae</taxon>
        <taxon>Plantactinospora</taxon>
    </lineage>
</organism>
<evidence type="ECO:0008006" key="3">
    <source>
        <dbReference type="Google" id="ProtNLM"/>
    </source>
</evidence>
<proteinExistence type="predicted"/>
<dbReference type="Gene3D" id="2.130.10.10">
    <property type="entry name" value="YVTN repeat-like/Quinoprotein amine dehydrogenase"/>
    <property type="match status" value="1"/>
</dbReference>
<protein>
    <recommendedName>
        <fullName evidence="3">Tetratricopeptide repeat protein</fullName>
    </recommendedName>
</protein>
<dbReference type="RefSeq" id="WP_203858950.1">
    <property type="nucleotide sequence ID" value="NZ_BAAAZQ010000011.1"/>
</dbReference>
<dbReference type="InterPro" id="IPR011990">
    <property type="entry name" value="TPR-like_helical_dom_sf"/>
</dbReference>
<dbReference type="SUPFAM" id="SSF69322">
    <property type="entry name" value="Tricorn protease domain 2"/>
    <property type="match status" value="1"/>
</dbReference>
<dbReference type="Gene3D" id="1.25.40.10">
    <property type="entry name" value="Tetratricopeptide repeat domain"/>
    <property type="match status" value="2"/>
</dbReference>
<dbReference type="Pfam" id="PF07676">
    <property type="entry name" value="PD40"/>
    <property type="match status" value="1"/>
</dbReference>
<comment type="caution">
    <text evidence="1">The sequence shown here is derived from an EMBL/GenBank/DDBJ whole genome shotgun (WGS) entry which is preliminary data.</text>
</comment>
<dbReference type="InterPro" id="IPR006597">
    <property type="entry name" value="Sel1-like"/>
</dbReference>
<gene>
    <name evidence="1" type="ORF">Pma05_40360</name>
</gene>
<accession>A0ABQ4ES18</accession>
<dbReference type="InterPro" id="IPR015943">
    <property type="entry name" value="WD40/YVTN_repeat-like_dom_sf"/>
</dbReference>
<dbReference type="EMBL" id="BONX01000026">
    <property type="protein sequence ID" value="GIG97463.1"/>
    <property type="molecule type" value="Genomic_DNA"/>
</dbReference>
<dbReference type="Proteomes" id="UP000621500">
    <property type="component" value="Unassembled WGS sequence"/>
</dbReference>
<evidence type="ECO:0000313" key="2">
    <source>
        <dbReference type="Proteomes" id="UP000621500"/>
    </source>
</evidence>
<name>A0ABQ4ES18_9ACTN</name>
<keyword evidence="2" id="KW-1185">Reference proteome</keyword>
<evidence type="ECO:0000313" key="1">
    <source>
        <dbReference type="EMBL" id="GIG97463.1"/>
    </source>
</evidence>